<reference evidence="14 15" key="1">
    <citation type="journal article" date="2022" name="Nat. Plants">
        <title>Genomes of leafy and leafless Platanthera orchids illuminate the evolution of mycoheterotrophy.</title>
        <authorList>
            <person name="Li M.H."/>
            <person name="Liu K.W."/>
            <person name="Li Z."/>
            <person name="Lu H.C."/>
            <person name="Ye Q.L."/>
            <person name="Zhang D."/>
            <person name="Wang J.Y."/>
            <person name="Li Y.F."/>
            <person name="Zhong Z.M."/>
            <person name="Liu X."/>
            <person name="Yu X."/>
            <person name="Liu D.K."/>
            <person name="Tu X.D."/>
            <person name="Liu B."/>
            <person name="Hao Y."/>
            <person name="Liao X.Y."/>
            <person name="Jiang Y.T."/>
            <person name="Sun W.H."/>
            <person name="Chen J."/>
            <person name="Chen Y.Q."/>
            <person name="Ai Y."/>
            <person name="Zhai J.W."/>
            <person name="Wu S.S."/>
            <person name="Zhou Z."/>
            <person name="Hsiao Y.Y."/>
            <person name="Wu W.L."/>
            <person name="Chen Y.Y."/>
            <person name="Lin Y.F."/>
            <person name="Hsu J.L."/>
            <person name="Li C.Y."/>
            <person name="Wang Z.W."/>
            <person name="Zhao X."/>
            <person name="Zhong W.Y."/>
            <person name="Ma X.K."/>
            <person name="Ma L."/>
            <person name="Huang J."/>
            <person name="Chen G.Z."/>
            <person name="Huang M.Z."/>
            <person name="Huang L."/>
            <person name="Peng D.H."/>
            <person name="Luo Y.B."/>
            <person name="Zou S.Q."/>
            <person name="Chen S.P."/>
            <person name="Lan S."/>
            <person name="Tsai W.C."/>
            <person name="Van de Peer Y."/>
            <person name="Liu Z.J."/>
        </authorList>
    </citation>
    <scope>NUCLEOTIDE SEQUENCE [LARGE SCALE GENOMIC DNA]</scope>
    <source>
        <strain evidence="14">Lor287</strain>
    </source>
</reference>
<comment type="catalytic activity">
    <reaction evidence="1">
        <text>S-ubiquitinyl-[E2 ubiquitin-conjugating enzyme]-L-cysteine + [acceptor protein]-L-lysine = [E2 ubiquitin-conjugating enzyme]-L-cysteine + N(6)-ubiquitinyl-[acceptor protein]-L-lysine.</text>
        <dbReference type="EC" id="2.3.2.27"/>
    </reaction>
</comment>
<dbReference type="PROSITE" id="PS50011">
    <property type="entry name" value="PROTEIN_KINASE_DOM"/>
    <property type="match status" value="1"/>
</dbReference>
<keyword evidence="3" id="KW-0723">Serine/threonine-protein kinase</keyword>
<dbReference type="PANTHER" id="PTHR45647">
    <property type="entry name" value="OS02G0152300 PROTEIN"/>
    <property type="match status" value="1"/>
</dbReference>
<name>A0AAP0BGH0_9ASPA</name>
<keyword evidence="6" id="KW-0418">Kinase</keyword>
<dbReference type="PROSITE" id="PS00108">
    <property type="entry name" value="PROTEIN_KINASE_ST"/>
    <property type="match status" value="1"/>
</dbReference>
<feature type="domain" description="Protein kinase" evidence="12">
    <location>
        <begin position="423"/>
        <end position="690"/>
    </location>
</feature>
<evidence type="ECO:0000256" key="5">
    <source>
        <dbReference type="ARBA" id="ARBA00022741"/>
    </source>
</evidence>
<dbReference type="GO" id="GO:0061630">
    <property type="term" value="F:ubiquitin protein ligase activity"/>
    <property type="evidence" value="ECO:0007669"/>
    <property type="project" value="UniProtKB-EC"/>
</dbReference>
<dbReference type="FunFam" id="1.10.510.10:FF:001023">
    <property type="entry name" value="Os07g0541700 protein"/>
    <property type="match status" value="1"/>
</dbReference>
<dbReference type="InterPro" id="IPR014729">
    <property type="entry name" value="Rossmann-like_a/b/a_fold"/>
</dbReference>
<protein>
    <submittedName>
        <fullName evidence="14">U-box domain-containing protein 34</fullName>
    </submittedName>
</protein>
<dbReference type="GO" id="GO:0004674">
    <property type="term" value="F:protein serine/threonine kinase activity"/>
    <property type="evidence" value="ECO:0007669"/>
    <property type="project" value="UniProtKB-KW"/>
</dbReference>
<dbReference type="Pfam" id="PF00069">
    <property type="entry name" value="Pkinase"/>
    <property type="match status" value="1"/>
</dbReference>
<dbReference type="Gene3D" id="3.30.200.20">
    <property type="entry name" value="Phosphorylase Kinase, domain 1"/>
    <property type="match status" value="1"/>
</dbReference>
<dbReference type="PROSITE" id="PS00107">
    <property type="entry name" value="PROTEIN_KINASE_ATP"/>
    <property type="match status" value="1"/>
</dbReference>
<keyword evidence="5 11" id="KW-0547">Nucleotide-binding</keyword>
<gene>
    <name evidence="14" type="primary">PUB34</name>
    <name evidence="14" type="ORF">KSP39_PZI011105</name>
</gene>
<dbReference type="SUPFAM" id="SSF56112">
    <property type="entry name" value="Protein kinase-like (PK-like)"/>
    <property type="match status" value="1"/>
</dbReference>
<comment type="catalytic activity">
    <reaction evidence="9">
        <text>L-threonyl-[protein] + ATP = O-phospho-L-threonyl-[protein] + ADP + H(+)</text>
        <dbReference type="Rhea" id="RHEA:46608"/>
        <dbReference type="Rhea" id="RHEA-COMP:11060"/>
        <dbReference type="Rhea" id="RHEA-COMP:11605"/>
        <dbReference type="ChEBI" id="CHEBI:15378"/>
        <dbReference type="ChEBI" id="CHEBI:30013"/>
        <dbReference type="ChEBI" id="CHEBI:30616"/>
        <dbReference type="ChEBI" id="CHEBI:61977"/>
        <dbReference type="ChEBI" id="CHEBI:456216"/>
        <dbReference type="EC" id="2.7.11.1"/>
    </reaction>
</comment>
<evidence type="ECO:0000313" key="15">
    <source>
        <dbReference type="Proteomes" id="UP001418222"/>
    </source>
</evidence>
<feature type="domain" description="U-box" evidence="13">
    <location>
        <begin position="704"/>
        <end position="777"/>
    </location>
</feature>
<dbReference type="Proteomes" id="UP001418222">
    <property type="component" value="Unassembled WGS sequence"/>
</dbReference>
<dbReference type="CDD" id="cd01989">
    <property type="entry name" value="USP_STK_Ubox_N"/>
    <property type="match status" value="1"/>
</dbReference>
<dbReference type="InterPro" id="IPR011009">
    <property type="entry name" value="Kinase-like_dom_sf"/>
</dbReference>
<evidence type="ECO:0000259" key="13">
    <source>
        <dbReference type="PROSITE" id="PS51698"/>
    </source>
</evidence>
<dbReference type="Gene3D" id="3.30.40.10">
    <property type="entry name" value="Zinc/RING finger domain, C3HC4 (zinc finger)"/>
    <property type="match status" value="1"/>
</dbReference>
<sequence>MPVLKTPPPATPRRHQIDAMMPSAELSDATVAIAVCSGGRSRRAVIWAAKKLVPYAHRVLLIHVIPFVSFIPSPSGRRIPIKEMDARMVELFLEDVKLKAEEVFFPFRRLCSAKKVKVETVVMFGASTADALLKYMSDWGIKNLVLGSSSLGWVRSVLKGPDVPALILKSATSSCNIFVVSRYNVTLKFADQLLIGGAGVSMQSKTISRKTFSQAEQSHQYDKQSSSKSSEIHDLFLPPEDVDNLSDISGNSELSLKLPSLGNKEENNVDGRNTQVKKWVKSDISLKDIIFMALRFGALIKKEAPSEVVGMKLELQKTLALYNQICDDLICAKNKVLLLDDESFSESKKVGATGEMAKRLETIKEVKETRNMLARESMSRQKEDNFARKISFEKPNAFDALFYRNKRFRRFSSHEIESATDNFSDSRKIGEGAYGCVYKCNLDHIPVAVKAVSSDASCKKEEFLREVEILSQLYHPHMVSLLGVCPENGCLVYEYMENGSLEDQLFNTENSPMLSWFIRFRIIFEVACGLSFLHGNKPDPIVHRDLKPGNILLDKNYASKIGDVGLAKLISDLVPDSITEYRDTTIAGTLYYMDPEYQRTGTIRPKSDTYALGIIALQLLTGKKMRGLMIHVEDAIEDGTFADILDKSLSDWPVIEAEKVAKIALKCCKLRCRDRPDLESEVLPELEEVFTSNACFGLKICNVYTPRHYLCPILQEEMEEPSIAADGYTYELRAIRAWLERHKVSPITGLSLPHTDIIPNNPLRLEIQQWRSRSSVSWS</sequence>
<evidence type="ECO:0000259" key="12">
    <source>
        <dbReference type="PROSITE" id="PS50011"/>
    </source>
</evidence>
<dbReference type="FunFam" id="3.30.200.20:FF:000162">
    <property type="entry name" value="Adenine nucleotide alpha hydrolase-like domain kinase"/>
    <property type="match status" value="1"/>
</dbReference>
<dbReference type="InterPro" id="IPR003613">
    <property type="entry name" value="Ubox_domain"/>
</dbReference>
<evidence type="ECO:0000256" key="11">
    <source>
        <dbReference type="PROSITE-ProRule" id="PRU10141"/>
    </source>
</evidence>
<evidence type="ECO:0000256" key="7">
    <source>
        <dbReference type="ARBA" id="ARBA00022786"/>
    </source>
</evidence>
<dbReference type="InterPro" id="IPR051348">
    <property type="entry name" value="U-box_ubiquitin_ligases"/>
</dbReference>
<dbReference type="InterPro" id="IPR008271">
    <property type="entry name" value="Ser/Thr_kinase_AS"/>
</dbReference>
<keyword evidence="15" id="KW-1185">Reference proteome</keyword>
<comment type="pathway">
    <text evidence="2">Protein modification; protein ubiquitination.</text>
</comment>
<dbReference type="Gene3D" id="1.10.510.10">
    <property type="entry name" value="Transferase(Phosphotransferase) domain 1"/>
    <property type="match status" value="1"/>
</dbReference>
<evidence type="ECO:0000256" key="8">
    <source>
        <dbReference type="ARBA" id="ARBA00022840"/>
    </source>
</evidence>
<dbReference type="SMART" id="SM00504">
    <property type="entry name" value="Ubox"/>
    <property type="match status" value="1"/>
</dbReference>
<keyword evidence="4" id="KW-0808">Transferase</keyword>
<dbReference type="InterPro" id="IPR000719">
    <property type="entry name" value="Prot_kinase_dom"/>
</dbReference>
<evidence type="ECO:0000256" key="1">
    <source>
        <dbReference type="ARBA" id="ARBA00000900"/>
    </source>
</evidence>
<evidence type="ECO:0000256" key="4">
    <source>
        <dbReference type="ARBA" id="ARBA00022679"/>
    </source>
</evidence>
<evidence type="ECO:0000256" key="9">
    <source>
        <dbReference type="ARBA" id="ARBA00047899"/>
    </source>
</evidence>
<dbReference type="EMBL" id="JBBWWQ010000009">
    <property type="protein sequence ID" value="KAK8938478.1"/>
    <property type="molecule type" value="Genomic_DNA"/>
</dbReference>
<evidence type="ECO:0000256" key="10">
    <source>
        <dbReference type="ARBA" id="ARBA00048679"/>
    </source>
</evidence>
<dbReference type="InterPro" id="IPR017441">
    <property type="entry name" value="Protein_kinase_ATP_BS"/>
</dbReference>
<evidence type="ECO:0000256" key="3">
    <source>
        <dbReference type="ARBA" id="ARBA00022527"/>
    </source>
</evidence>
<evidence type="ECO:0000313" key="14">
    <source>
        <dbReference type="EMBL" id="KAK8938478.1"/>
    </source>
</evidence>
<dbReference type="SUPFAM" id="SSF52402">
    <property type="entry name" value="Adenine nucleotide alpha hydrolases-like"/>
    <property type="match status" value="1"/>
</dbReference>
<dbReference type="InterPro" id="IPR013083">
    <property type="entry name" value="Znf_RING/FYVE/PHD"/>
</dbReference>
<dbReference type="SUPFAM" id="SSF57850">
    <property type="entry name" value="RING/U-box"/>
    <property type="match status" value="1"/>
</dbReference>
<dbReference type="GO" id="GO:0005524">
    <property type="term" value="F:ATP binding"/>
    <property type="evidence" value="ECO:0007669"/>
    <property type="project" value="UniProtKB-UniRule"/>
</dbReference>
<dbReference type="CDD" id="cd16655">
    <property type="entry name" value="RING-Ubox_WDSUB1-like"/>
    <property type="match status" value="1"/>
</dbReference>
<accession>A0AAP0BGH0</accession>
<dbReference type="AlphaFoldDB" id="A0AAP0BGH0"/>
<evidence type="ECO:0000256" key="6">
    <source>
        <dbReference type="ARBA" id="ARBA00022777"/>
    </source>
</evidence>
<organism evidence="14 15">
    <name type="scientific">Platanthera zijinensis</name>
    <dbReference type="NCBI Taxonomy" id="2320716"/>
    <lineage>
        <taxon>Eukaryota</taxon>
        <taxon>Viridiplantae</taxon>
        <taxon>Streptophyta</taxon>
        <taxon>Embryophyta</taxon>
        <taxon>Tracheophyta</taxon>
        <taxon>Spermatophyta</taxon>
        <taxon>Magnoliopsida</taxon>
        <taxon>Liliopsida</taxon>
        <taxon>Asparagales</taxon>
        <taxon>Orchidaceae</taxon>
        <taxon>Orchidoideae</taxon>
        <taxon>Orchideae</taxon>
        <taxon>Orchidinae</taxon>
        <taxon>Platanthera</taxon>
    </lineage>
</organism>
<feature type="binding site" evidence="11">
    <location>
        <position position="450"/>
    </location>
    <ligand>
        <name>ATP</name>
        <dbReference type="ChEBI" id="CHEBI:30616"/>
    </ligand>
</feature>
<comment type="catalytic activity">
    <reaction evidence="10">
        <text>L-seryl-[protein] + ATP = O-phospho-L-seryl-[protein] + ADP + H(+)</text>
        <dbReference type="Rhea" id="RHEA:17989"/>
        <dbReference type="Rhea" id="RHEA-COMP:9863"/>
        <dbReference type="Rhea" id="RHEA-COMP:11604"/>
        <dbReference type="ChEBI" id="CHEBI:15378"/>
        <dbReference type="ChEBI" id="CHEBI:29999"/>
        <dbReference type="ChEBI" id="CHEBI:30616"/>
        <dbReference type="ChEBI" id="CHEBI:83421"/>
        <dbReference type="ChEBI" id="CHEBI:456216"/>
        <dbReference type="EC" id="2.7.11.1"/>
    </reaction>
</comment>
<evidence type="ECO:0000256" key="2">
    <source>
        <dbReference type="ARBA" id="ARBA00004906"/>
    </source>
</evidence>
<proteinExistence type="predicted"/>
<dbReference type="GO" id="GO:0016567">
    <property type="term" value="P:protein ubiquitination"/>
    <property type="evidence" value="ECO:0007669"/>
    <property type="project" value="InterPro"/>
</dbReference>
<dbReference type="PROSITE" id="PS51698">
    <property type="entry name" value="U_BOX"/>
    <property type="match status" value="1"/>
</dbReference>
<keyword evidence="7" id="KW-0833">Ubl conjugation pathway</keyword>
<dbReference type="PANTHER" id="PTHR45647:SF65">
    <property type="entry name" value="U-BOX DOMAIN-CONTAINING PROTEIN KINASE FAMILY PROTEIN"/>
    <property type="match status" value="1"/>
</dbReference>
<keyword evidence="8 11" id="KW-0067">ATP-binding</keyword>
<dbReference type="Pfam" id="PF04564">
    <property type="entry name" value="U-box"/>
    <property type="match status" value="1"/>
</dbReference>
<comment type="caution">
    <text evidence="14">The sequence shown here is derived from an EMBL/GenBank/DDBJ whole genome shotgun (WGS) entry which is preliminary data.</text>
</comment>
<dbReference type="SMART" id="SM00220">
    <property type="entry name" value="S_TKc"/>
    <property type="match status" value="1"/>
</dbReference>
<dbReference type="Gene3D" id="3.40.50.620">
    <property type="entry name" value="HUPs"/>
    <property type="match status" value="1"/>
</dbReference>